<dbReference type="EMBL" id="ML119159">
    <property type="protein sequence ID" value="RPB08726.1"/>
    <property type="molecule type" value="Genomic_DNA"/>
</dbReference>
<protein>
    <recommendedName>
        <fullName evidence="1">Vacuolar ATPase assembly protein VMA22</fullName>
    </recommendedName>
</protein>
<dbReference type="SUPFAM" id="SSF56399">
    <property type="entry name" value="ADP-ribosylation"/>
    <property type="match status" value="1"/>
</dbReference>
<evidence type="ECO:0000256" key="1">
    <source>
        <dbReference type="ARBA" id="ARBA00093634"/>
    </source>
</evidence>
<keyword evidence="4" id="KW-1185">Reference proteome</keyword>
<evidence type="ECO:0000313" key="4">
    <source>
        <dbReference type="Proteomes" id="UP000277580"/>
    </source>
</evidence>
<proteinExistence type="predicted"/>
<dbReference type="Gene3D" id="3.20.170.20">
    <property type="entry name" value="Protein of unknown function DUF952"/>
    <property type="match status" value="1"/>
</dbReference>
<dbReference type="AlphaFoldDB" id="A0A3N4KDW9"/>
<dbReference type="PANTHER" id="PTHR31996:SF2">
    <property type="entry name" value="COILED-COIL DOMAIN-CONTAINING PROTEIN 115"/>
    <property type="match status" value="1"/>
</dbReference>
<dbReference type="GO" id="GO:0070072">
    <property type="term" value="P:vacuolar proton-transporting V-type ATPase complex assembly"/>
    <property type="evidence" value="ECO:0007669"/>
    <property type="project" value="InterPro"/>
</dbReference>
<gene>
    <name evidence="3" type="ORF">P167DRAFT_538973</name>
</gene>
<evidence type="ECO:0000256" key="2">
    <source>
        <dbReference type="SAM" id="MobiDB-lite"/>
    </source>
</evidence>
<dbReference type="InParanoid" id="A0A3N4KDW9"/>
<dbReference type="FunCoup" id="A0A3N4KDW9">
    <property type="interactions" value="63"/>
</dbReference>
<organism evidence="3 4">
    <name type="scientific">Morchella conica CCBAS932</name>
    <dbReference type="NCBI Taxonomy" id="1392247"/>
    <lineage>
        <taxon>Eukaryota</taxon>
        <taxon>Fungi</taxon>
        <taxon>Dikarya</taxon>
        <taxon>Ascomycota</taxon>
        <taxon>Pezizomycotina</taxon>
        <taxon>Pezizomycetes</taxon>
        <taxon>Pezizales</taxon>
        <taxon>Morchellaceae</taxon>
        <taxon>Morchella</taxon>
    </lineage>
</organism>
<feature type="region of interest" description="Disordered" evidence="2">
    <location>
        <begin position="85"/>
        <end position="128"/>
    </location>
</feature>
<dbReference type="STRING" id="1392247.A0A3N4KDW9"/>
<reference evidence="3 4" key="1">
    <citation type="journal article" date="2018" name="Nat. Ecol. Evol.">
        <title>Pezizomycetes genomes reveal the molecular basis of ectomycorrhizal truffle lifestyle.</title>
        <authorList>
            <person name="Murat C."/>
            <person name="Payen T."/>
            <person name="Noel B."/>
            <person name="Kuo A."/>
            <person name="Morin E."/>
            <person name="Chen J."/>
            <person name="Kohler A."/>
            <person name="Krizsan K."/>
            <person name="Balestrini R."/>
            <person name="Da Silva C."/>
            <person name="Montanini B."/>
            <person name="Hainaut M."/>
            <person name="Levati E."/>
            <person name="Barry K.W."/>
            <person name="Belfiori B."/>
            <person name="Cichocki N."/>
            <person name="Clum A."/>
            <person name="Dockter R.B."/>
            <person name="Fauchery L."/>
            <person name="Guy J."/>
            <person name="Iotti M."/>
            <person name="Le Tacon F."/>
            <person name="Lindquist E.A."/>
            <person name="Lipzen A."/>
            <person name="Malagnac F."/>
            <person name="Mello A."/>
            <person name="Molinier V."/>
            <person name="Miyauchi S."/>
            <person name="Poulain J."/>
            <person name="Riccioni C."/>
            <person name="Rubini A."/>
            <person name="Sitrit Y."/>
            <person name="Splivallo R."/>
            <person name="Traeger S."/>
            <person name="Wang M."/>
            <person name="Zifcakova L."/>
            <person name="Wipf D."/>
            <person name="Zambonelli A."/>
            <person name="Paolocci F."/>
            <person name="Nowrousian M."/>
            <person name="Ottonello S."/>
            <person name="Baldrian P."/>
            <person name="Spatafora J.W."/>
            <person name="Henrissat B."/>
            <person name="Nagy L.G."/>
            <person name="Aury J.M."/>
            <person name="Wincker P."/>
            <person name="Grigoriev I.V."/>
            <person name="Bonfante P."/>
            <person name="Martin F.M."/>
        </authorList>
    </citation>
    <scope>NUCLEOTIDE SEQUENCE [LARGE SCALE GENOMIC DNA]</scope>
    <source>
        <strain evidence="3 4">CCBAS932</strain>
    </source>
</reference>
<dbReference type="Proteomes" id="UP000277580">
    <property type="component" value="Unassembled WGS sequence"/>
</dbReference>
<dbReference type="Pfam" id="PF21730">
    <property type="entry name" value="Vma22_CCDC115"/>
    <property type="match status" value="1"/>
</dbReference>
<dbReference type="Pfam" id="PF06108">
    <property type="entry name" value="DUF952"/>
    <property type="match status" value="1"/>
</dbReference>
<accession>A0A3N4KDW9</accession>
<dbReference type="GO" id="GO:1990871">
    <property type="term" value="C:Vma12-Vma22 assembly complex"/>
    <property type="evidence" value="ECO:0007669"/>
    <property type="project" value="TreeGrafter"/>
</dbReference>
<dbReference type="InterPro" id="IPR040357">
    <property type="entry name" value="Vma22/CCDC115"/>
</dbReference>
<sequence>MSDHLDELMLAYLDTIDTYQSQCATLASGFSNGFMALAQANFNTPGRRFGQDFYDERMVAMRGVEIREGDEGIIFEGKKIPIEVTEGKNGKEEAQEKDGEKEDGQKEDVGDEKPEDSEAAKKTPKSDPRDPLRWFGILVPQALRTTQSELTTCVDVIPQLLTTLSKLSFLESQVIRARTRHLYKILPEAPPSPLPEALPLSPLDAGDGFIHMCTSTQVSGVVGRFMGDTESVWLLKIPIERVEEGLRWEGSVVNGGIGEEFPHLYGAGIGEAEVLDLKEFKKGENGWGGVFEAASEWIES</sequence>
<dbReference type="OrthoDB" id="3335358at2759"/>
<evidence type="ECO:0000313" key="3">
    <source>
        <dbReference type="EMBL" id="RPB08726.1"/>
    </source>
</evidence>
<dbReference type="PANTHER" id="PTHR31996">
    <property type="entry name" value="COILED-COIL DOMAIN-CONTAINING PROTEIN 115"/>
    <property type="match status" value="1"/>
</dbReference>
<name>A0A3N4KDW9_9PEZI</name>
<dbReference type="GO" id="GO:0051082">
    <property type="term" value="F:unfolded protein binding"/>
    <property type="evidence" value="ECO:0007669"/>
    <property type="project" value="TreeGrafter"/>
</dbReference>
<dbReference type="InterPro" id="IPR009297">
    <property type="entry name" value="DUF952"/>
</dbReference>